<dbReference type="Gene3D" id="1.20.1560.10">
    <property type="entry name" value="ABC transporter type 1, transmembrane domain"/>
    <property type="match status" value="1"/>
</dbReference>
<dbReference type="Proteomes" id="UP000789396">
    <property type="component" value="Unassembled WGS sequence"/>
</dbReference>
<dbReference type="GO" id="GO:0016020">
    <property type="term" value="C:membrane"/>
    <property type="evidence" value="ECO:0007669"/>
    <property type="project" value="UniProtKB-SubCell"/>
</dbReference>
<keyword evidence="3 5" id="KW-1133">Transmembrane helix</keyword>
<dbReference type="GO" id="GO:0016887">
    <property type="term" value="F:ATP hydrolysis activity"/>
    <property type="evidence" value="ECO:0007669"/>
    <property type="project" value="InterPro"/>
</dbReference>
<feature type="transmembrane region" description="Helical" evidence="5">
    <location>
        <begin position="6"/>
        <end position="22"/>
    </location>
</feature>
<dbReference type="Pfam" id="PF00005">
    <property type="entry name" value="ABC_tran"/>
    <property type="match status" value="1"/>
</dbReference>
<feature type="non-terminal residue" evidence="7">
    <location>
        <position position="1"/>
    </location>
</feature>
<feature type="transmembrane region" description="Helical" evidence="5">
    <location>
        <begin position="64"/>
        <end position="86"/>
    </location>
</feature>
<dbReference type="AlphaFoldDB" id="A0A9N9ND78"/>
<reference evidence="7" key="1">
    <citation type="submission" date="2021-06" db="EMBL/GenBank/DDBJ databases">
        <authorList>
            <person name="Kallberg Y."/>
            <person name="Tangrot J."/>
            <person name="Rosling A."/>
        </authorList>
    </citation>
    <scope>NUCLEOTIDE SEQUENCE</scope>
    <source>
        <strain evidence="7">IN212</strain>
    </source>
</reference>
<dbReference type="OrthoDB" id="2419680at2759"/>
<dbReference type="InterPro" id="IPR003439">
    <property type="entry name" value="ABC_transporter-like_ATP-bd"/>
</dbReference>
<organism evidence="7 8">
    <name type="scientific">Racocetra fulgida</name>
    <dbReference type="NCBI Taxonomy" id="60492"/>
    <lineage>
        <taxon>Eukaryota</taxon>
        <taxon>Fungi</taxon>
        <taxon>Fungi incertae sedis</taxon>
        <taxon>Mucoromycota</taxon>
        <taxon>Glomeromycotina</taxon>
        <taxon>Glomeromycetes</taxon>
        <taxon>Diversisporales</taxon>
        <taxon>Gigasporaceae</taxon>
        <taxon>Racocetra</taxon>
    </lineage>
</organism>
<gene>
    <name evidence="7" type="ORF">RFULGI_LOCUS11523</name>
</gene>
<dbReference type="InterPro" id="IPR036640">
    <property type="entry name" value="ABC1_TM_sf"/>
</dbReference>
<dbReference type="InterPro" id="IPR027417">
    <property type="entry name" value="P-loop_NTPase"/>
</dbReference>
<dbReference type="Gene3D" id="3.40.50.300">
    <property type="entry name" value="P-loop containing nucleotide triphosphate hydrolases"/>
    <property type="match status" value="1"/>
</dbReference>
<name>A0A9N9ND78_9GLOM</name>
<evidence type="ECO:0000256" key="5">
    <source>
        <dbReference type="SAM" id="Phobius"/>
    </source>
</evidence>
<keyword evidence="8" id="KW-1185">Reference proteome</keyword>
<evidence type="ECO:0000313" key="7">
    <source>
        <dbReference type="EMBL" id="CAG8722013.1"/>
    </source>
</evidence>
<evidence type="ECO:0000259" key="6">
    <source>
        <dbReference type="Pfam" id="PF00005"/>
    </source>
</evidence>
<dbReference type="InterPro" id="IPR039421">
    <property type="entry name" value="Type_1_exporter"/>
</dbReference>
<evidence type="ECO:0000313" key="8">
    <source>
        <dbReference type="Proteomes" id="UP000789396"/>
    </source>
</evidence>
<dbReference type="PANTHER" id="PTHR24221:SF654">
    <property type="entry name" value="ATP-BINDING CASSETTE SUB-FAMILY B MEMBER 6"/>
    <property type="match status" value="1"/>
</dbReference>
<dbReference type="EMBL" id="CAJVPZ010025316">
    <property type="protein sequence ID" value="CAG8722013.1"/>
    <property type="molecule type" value="Genomic_DNA"/>
</dbReference>
<proteinExistence type="predicted"/>
<evidence type="ECO:0000256" key="1">
    <source>
        <dbReference type="ARBA" id="ARBA00004141"/>
    </source>
</evidence>
<dbReference type="SUPFAM" id="SSF52540">
    <property type="entry name" value="P-loop containing nucleoside triphosphate hydrolases"/>
    <property type="match status" value="1"/>
</dbReference>
<keyword evidence="4 5" id="KW-0472">Membrane</keyword>
<evidence type="ECO:0000256" key="4">
    <source>
        <dbReference type="ARBA" id="ARBA00023136"/>
    </source>
</evidence>
<evidence type="ECO:0000256" key="2">
    <source>
        <dbReference type="ARBA" id="ARBA00022692"/>
    </source>
</evidence>
<sequence>MGGVIVVYFLIVTAHVYYRHYFANKIIYDVKRDIVRKILQIQGNCSEKEALNVLTYDVRNFADMVIFVPNQIFLIILSAIFTFIGLNKARDNVLGWGSAYSLLIALTCLVLDYLLYQKDLLFQKQLEKQTKKENVLINNQRNDIQNNLIIKEPITVISFQEVSFAYEPNNLVLTKISYQFQKGQLNYLTGANGFGKSTIISLLIGLYKPFAGKIIINHNYQLSDLNLNA</sequence>
<dbReference type="GO" id="GO:0034040">
    <property type="term" value="F:ATPase-coupled lipid transmembrane transporter activity"/>
    <property type="evidence" value="ECO:0007669"/>
    <property type="project" value="TreeGrafter"/>
</dbReference>
<dbReference type="GO" id="GO:0005524">
    <property type="term" value="F:ATP binding"/>
    <property type="evidence" value="ECO:0007669"/>
    <property type="project" value="InterPro"/>
</dbReference>
<protein>
    <submittedName>
        <fullName evidence="7">17787_t:CDS:1</fullName>
    </submittedName>
</protein>
<dbReference type="SUPFAM" id="SSF90123">
    <property type="entry name" value="ABC transporter transmembrane region"/>
    <property type="match status" value="1"/>
</dbReference>
<accession>A0A9N9ND78</accession>
<feature type="domain" description="ABC transporter" evidence="6">
    <location>
        <begin position="173"/>
        <end position="219"/>
    </location>
</feature>
<comment type="subcellular location">
    <subcellularLocation>
        <location evidence="1">Membrane</location>
        <topology evidence="1">Multi-pass membrane protein</topology>
    </subcellularLocation>
</comment>
<keyword evidence="2 5" id="KW-0812">Transmembrane</keyword>
<feature type="transmembrane region" description="Helical" evidence="5">
    <location>
        <begin position="98"/>
        <end position="116"/>
    </location>
</feature>
<evidence type="ECO:0000256" key="3">
    <source>
        <dbReference type="ARBA" id="ARBA00022989"/>
    </source>
</evidence>
<comment type="caution">
    <text evidence="7">The sequence shown here is derived from an EMBL/GenBank/DDBJ whole genome shotgun (WGS) entry which is preliminary data.</text>
</comment>
<dbReference type="PANTHER" id="PTHR24221">
    <property type="entry name" value="ATP-BINDING CASSETTE SUB-FAMILY B"/>
    <property type="match status" value="1"/>
</dbReference>